<name>A0ABY5REP6_HALLR</name>
<organism evidence="1 2">
    <name type="scientific">Haloferax larsenii</name>
    <dbReference type="NCBI Taxonomy" id="302484"/>
    <lineage>
        <taxon>Archaea</taxon>
        <taxon>Methanobacteriati</taxon>
        <taxon>Methanobacteriota</taxon>
        <taxon>Stenosarchaea group</taxon>
        <taxon>Halobacteria</taxon>
        <taxon>Halobacteriales</taxon>
        <taxon>Haloferacaceae</taxon>
        <taxon>Haloferax</taxon>
    </lineage>
</organism>
<sequence length="206" mass="24114">MAQYVLHPDAVEGCMWDLAEEKIHRHFGGYLGMLRTAEVEGKTDDLFFDYEGFFDAFFKVRDDGYPYLVPFDTTDLDDREDFWFNDNVGGSYSTSSIRDDLPFSSVVDYGGRYADRWWTLKDNHHEIAFEEMLEREVPVEPLAGFLYRDFAIELDEGEPSIDHYVRIFREEFGLVDDEGEPTEVYNHLFRSVDFDYDSPFEAAQHG</sequence>
<evidence type="ECO:0000313" key="1">
    <source>
        <dbReference type="EMBL" id="UVE49655.1"/>
    </source>
</evidence>
<dbReference type="EMBL" id="CP078063">
    <property type="protein sequence ID" value="UVE49655.1"/>
    <property type="molecule type" value="Genomic_DNA"/>
</dbReference>
<gene>
    <name evidence="1" type="ORF">KU306_12145</name>
</gene>
<keyword evidence="2" id="KW-1185">Reference proteome</keyword>
<evidence type="ECO:0000313" key="2">
    <source>
        <dbReference type="Proteomes" id="UP001058330"/>
    </source>
</evidence>
<dbReference type="Proteomes" id="UP001058330">
    <property type="component" value="Chromosome"/>
</dbReference>
<protein>
    <submittedName>
        <fullName evidence="1">Uncharacterized protein</fullName>
    </submittedName>
</protein>
<reference evidence="1" key="1">
    <citation type="submission" date="2021-07" db="EMBL/GenBank/DDBJ databases">
        <title>Studies on halocins as antimicrobial molecules from haloarchaea.</title>
        <authorList>
            <person name="Kumar S."/>
            <person name="Khare S.K."/>
        </authorList>
    </citation>
    <scope>NUCLEOTIDE SEQUENCE</scope>
    <source>
        <strain evidence="1">NCIM 5678</strain>
    </source>
</reference>
<accession>A0ABY5REP6</accession>
<proteinExistence type="predicted"/>
<dbReference type="GeneID" id="74529669"/>
<dbReference type="RefSeq" id="WP_258302081.1">
    <property type="nucleotide sequence ID" value="NZ_CP078063.1"/>
</dbReference>